<keyword evidence="4" id="KW-1185">Reference proteome</keyword>
<keyword evidence="2" id="KW-1133">Transmembrane helix</keyword>
<sequence>MKLHIFQIPVYPPKNNRNMALQVHNRLHPFLPLSGRAAPGDRPLRASLTLEAALVLPLFLFMMYLLILPMRMMDSARAMQQLCEAVCQDTAEACYLLQAENSSDASDQTAGATDSADSDSADIRAREQHTAGARSGRSSALHRSAAALAALRASTEIEDAFIENIRSHRSSCLSDGETITIVLDYDYHLPFSVFGLSSIPQTVTASRRAWIGRNPAGQSSDSNNTEGTLVYIGKSSTRYHSSAGCHYLSNELRAVPYHAIASERNSGGSRYHACPRCAKGVSAGTVYIMPSGSAYHANTDCSAIRAYAQLVPKSSVEHLGPCSYCCP</sequence>
<accession>A0AAE3V957</accession>
<feature type="compositionally biased region" description="Low complexity" evidence="1">
    <location>
        <begin position="105"/>
        <end position="115"/>
    </location>
</feature>
<organism evidence="3 4">
    <name type="scientific">Moryella indoligenes</name>
    <dbReference type="NCBI Taxonomy" id="371674"/>
    <lineage>
        <taxon>Bacteria</taxon>
        <taxon>Bacillati</taxon>
        <taxon>Bacillota</taxon>
        <taxon>Clostridia</taxon>
        <taxon>Lachnospirales</taxon>
        <taxon>Lachnospiraceae</taxon>
        <taxon>Moryella</taxon>
    </lineage>
</organism>
<dbReference type="RefSeq" id="WP_106612952.1">
    <property type="nucleotide sequence ID" value="NZ_JAUSTO010000002.1"/>
</dbReference>
<evidence type="ECO:0008006" key="5">
    <source>
        <dbReference type="Google" id="ProtNLM"/>
    </source>
</evidence>
<evidence type="ECO:0000256" key="2">
    <source>
        <dbReference type="SAM" id="Phobius"/>
    </source>
</evidence>
<keyword evidence="2" id="KW-0812">Transmembrane</keyword>
<dbReference type="AlphaFoldDB" id="A0AAE3V957"/>
<gene>
    <name evidence="3" type="ORF">J2S20_000275</name>
</gene>
<proteinExistence type="predicted"/>
<reference evidence="3" key="1">
    <citation type="submission" date="2023-07" db="EMBL/GenBank/DDBJ databases">
        <title>Genomic Encyclopedia of Type Strains, Phase IV (KMG-IV): sequencing the most valuable type-strain genomes for metagenomic binning, comparative biology and taxonomic classification.</title>
        <authorList>
            <person name="Goeker M."/>
        </authorList>
    </citation>
    <scope>NUCLEOTIDE SEQUENCE</scope>
    <source>
        <strain evidence="3">DSM 19659</strain>
    </source>
</reference>
<name>A0AAE3V957_9FIRM</name>
<keyword evidence="2" id="KW-0472">Membrane</keyword>
<feature type="region of interest" description="Disordered" evidence="1">
    <location>
        <begin position="105"/>
        <end position="138"/>
    </location>
</feature>
<evidence type="ECO:0000313" key="3">
    <source>
        <dbReference type="EMBL" id="MDQ0151595.1"/>
    </source>
</evidence>
<comment type="caution">
    <text evidence="3">The sequence shown here is derived from an EMBL/GenBank/DDBJ whole genome shotgun (WGS) entry which is preliminary data.</text>
</comment>
<dbReference type="EMBL" id="JAUSTO010000002">
    <property type="protein sequence ID" value="MDQ0151595.1"/>
    <property type="molecule type" value="Genomic_DNA"/>
</dbReference>
<dbReference type="Proteomes" id="UP001241537">
    <property type="component" value="Unassembled WGS sequence"/>
</dbReference>
<evidence type="ECO:0000256" key="1">
    <source>
        <dbReference type="SAM" id="MobiDB-lite"/>
    </source>
</evidence>
<evidence type="ECO:0000313" key="4">
    <source>
        <dbReference type="Proteomes" id="UP001241537"/>
    </source>
</evidence>
<protein>
    <recommendedName>
        <fullName evidence="5">TadE-like protein</fullName>
    </recommendedName>
</protein>
<feature type="transmembrane region" description="Helical" evidence="2">
    <location>
        <begin position="48"/>
        <end position="67"/>
    </location>
</feature>